<name>D5EM35_CORAD</name>
<keyword evidence="4" id="KW-1185">Reference proteome</keyword>
<dbReference type="HOGENOM" id="CLU_102167_0_1_0"/>
<dbReference type="KEGG" id="caa:Caka_2177"/>
<feature type="domain" description="Chalcone isomerase" evidence="2">
    <location>
        <begin position="53"/>
        <end position="188"/>
    </location>
</feature>
<evidence type="ECO:0000259" key="2">
    <source>
        <dbReference type="Pfam" id="PF16036"/>
    </source>
</evidence>
<dbReference type="GO" id="GO:0016872">
    <property type="term" value="F:intramolecular lyase activity"/>
    <property type="evidence" value="ECO:0007669"/>
    <property type="project" value="InterPro"/>
</dbReference>
<dbReference type="Proteomes" id="UP000000925">
    <property type="component" value="Chromosome"/>
</dbReference>
<feature type="chain" id="PRO_5003070845" description="Chalcone isomerase domain-containing protein" evidence="1">
    <location>
        <begin position="29"/>
        <end position="190"/>
    </location>
</feature>
<reference evidence="3 4" key="1">
    <citation type="journal article" date="2010" name="Stand. Genomic Sci.">
        <title>Complete genome sequence of Coraliomargarita akajimensis type strain (04OKA010-24).</title>
        <authorList>
            <person name="Mavromatis K."/>
            <person name="Abt B."/>
            <person name="Brambilla E."/>
            <person name="Lapidus A."/>
            <person name="Copeland A."/>
            <person name="Deshpande S."/>
            <person name="Nolan M."/>
            <person name="Lucas S."/>
            <person name="Tice H."/>
            <person name="Cheng J.F."/>
            <person name="Han C."/>
            <person name="Detter J.C."/>
            <person name="Woyke T."/>
            <person name="Goodwin L."/>
            <person name="Pitluck S."/>
            <person name="Held B."/>
            <person name="Brettin T."/>
            <person name="Tapia R."/>
            <person name="Ivanova N."/>
            <person name="Mikhailova N."/>
            <person name="Pati A."/>
            <person name="Liolios K."/>
            <person name="Chen A."/>
            <person name="Palaniappan K."/>
            <person name="Land M."/>
            <person name="Hauser L."/>
            <person name="Chang Y.J."/>
            <person name="Jeffries C.D."/>
            <person name="Rohde M."/>
            <person name="Goker M."/>
            <person name="Bristow J."/>
            <person name="Eisen J.A."/>
            <person name="Markowitz V."/>
            <person name="Hugenholtz P."/>
            <person name="Klenk H.P."/>
            <person name="Kyrpides N.C."/>
        </authorList>
    </citation>
    <scope>NUCLEOTIDE SEQUENCE [LARGE SCALE GENOMIC DNA]</scope>
    <source>
        <strain evidence="4">DSM 45221 / IAM 15411 / JCM 23193 / KCTC 12865</strain>
    </source>
</reference>
<dbReference type="Pfam" id="PF16036">
    <property type="entry name" value="Chalcone_3"/>
    <property type="match status" value="1"/>
</dbReference>
<dbReference type="InterPro" id="IPR036298">
    <property type="entry name" value="Chalcone_isomerase_sf"/>
</dbReference>
<gene>
    <name evidence="3" type="ordered locus">Caka_2177</name>
</gene>
<keyword evidence="1" id="KW-0732">Signal</keyword>
<sequence>MRASLRKYCRSTGRALLALMLLSSVTRADSIRSDRSPYTHSGYTMLGESRFLYKHFFKVYDAKLYLAADSDPSKLLSGTIGFKLQFDYLRKIDKQLAIDSAQKALNRNLKSDQQAQIAERLNALNAAYRSVEKGDYSILHFEPGYGTHYIFNGEKLTTIPGDDFARLYFTIWLGEQPLSTPLRDALLGNS</sequence>
<dbReference type="OrthoDB" id="7277038at2"/>
<organism evidence="3 4">
    <name type="scientific">Coraliomargarita akajimensis (strain DSM 45221 / IAM 15411 / JCM 23193 / KCTC 12865 / 04OKA010-24)</name>
    <dbReference type="NCBI Taxonomy" id="583355"/>
    <lineage>
        <taxon>Bacteria</taxon>
        <taxon>Pseudomonadati</taxon>
        <taxon>Verrucomicrobiota</taxon>
        <taxon>Opitutia</taxon>
        <taxon>Puniceicoccales</taxon>
        <taxon>Coraliomargaritaceae</taxon>
        <taxon>Coraliomargarita</taxon>
    </lineage>
</organism>
<dbReference type="SUPFAM" id="SSF54626">
    <property type="entry name" value="Chalcone isomerase"/>
    <property type="match status" value="1"/>
</dbReference>
<dbReference type="RefSeq" id="WP_013043917.1">
    <property type="nucleotide sequence ID" value="NC_014008.1"/>
</dbReference>
<evidence type="ECO:0000313" key="4">
    <source>
        <dbReference type="Proteomes" id="UP000000925"/>
    </source>
</evidence>
<dbReference type="AlphaFoldDB" id="D5EM35"/>
<accession>D5EM35</accession>
<dbReference type="InterPro" id="IPR016087">
    <property type="entry name" value="Chalcone_isomerase"/>
</dbReference>
<dbReference type="STRING" id="583355.Caka_2177"/>
<evidence type="ECO:0000313" key="3">
    <source>
        <dbReference type="EMBL" id="ADE55195.1"/>
    </source>
</evidence>
<dbReference type="Gene3D" id="3.50.70.10">
    <property type="match status" value="1"/>
</dbReference>
<dbReference type="EMBL" id="CP001998">
    <property type="protein sequence ID" value="ADE55195.1"/>
    <property type="molecule type" value="Genomic_DNA"/>
</dbReference>
<evidence type="ECO:0000256" key="1">
    <source>
        <dbReference type="SAM" id="SignalP"/>
    </source>
</evidence>
<protein>
    <recommendedName>
        <fullName evidence="2">Chalcone isomerase domain-containing protein</fullName>
    </recommendedName>
</protein>
<dbReference type="eggNOG" id="ENOG5032YCC">
    <property type="taxonomic scope" value="Bacteria"/>
</dbReference>
<proteinExistence type="predicted"/>
<feature type="signal peptide" evidence="1">
    <location>
        <begin position="1"/>
        <end position="28"/>
    </location>
</feature>
<dbReference type="InterPro" id="IPR016088">
    <property type="entry name" value="Chalcone_isomerase_3-sand"/>
</dbReference>